<evidence type="ECO:0000313" key="2">
    <source>
        <dbReference type="Proteomes" id="UP000439903"/>
    </source>
</evidence>
<dbReference type="AlphaFoldDB" id="A0A8H3X314"/>
<reference evidence="1 2" key="1">
    <citation type="journal article" date="2019" name="Environ. Microbiol.">
        <title>At the nexus of three kingdoms: the genome of the mycorrhizal fungus Gigaspora margarita provides insights into plant, endobacterial and fungal interactions.</title>
        <authorList>
            <person name="Venice F."/>
            <person name="Ghignone S."/>
            <person name="Salvioli di Fossalunga A."/>
            <person name="Amselem J."/>
            <person name="Novero M."/>
            <person name="Xianan X."/>
            <person name="Sedzielewska Toro K."/>
            <person name="Morin E."/>
            <person name="Lipzen A."/>
            <person name="Grigoriev I.V."/>
            <person name="Henrissat B."/>
            <person name="Martin F.M."/>
            <person name="Bonfante P."/>
        </authorList>
    </citation>
    <scope>NUCLEOTIDE SEQUENCE [LARGE SCALE GENOMIC DNA]</scope>
    <source>
        <strain evidence="1 2">BEG34</strain>
    </source>
</reference>
<keyword evidence="2" id="KW-1185">Reference proteome</keyword>
<protein>
    <submittedName>
        <fullName evidence="1">Protein NLRC3</fullName>
    </submittedName>
</protein>
<organism evidence="1 2">
    <name type="scientific">Gigaspora margarita</name>
    <dbReference type="NCBI Taxonomy" id="4874"/>
    <lineage>
        <taxon>Eukaryota</taxon>
        <taxon>Fungi</taxon>
        <taxon>Fungi incertae sedis</taxon>
        <taxon>Mucoromycota</taxon>
        <taxon>Glomeromycotina</taxon>
        <taxon>Glomeromycetes</taxon>
        <taxon>Diversisporales</taxon>
        <taxon>Gigasporaceae</taxon>
        <taxon>Gigaspora</taxon>
    </lineage>
</organism>
<accession>A0A8H3X314</accession>
<dbReference type="Proteomes" id="UP000439903">
    <property type="component" value="Unassembled WGS sequence"/>
</dbReference>
<comment type="caution">
    <text evidence="1">The sequence shown here is derived from an EMBL/GenBank/DDBJ whole genome shotgun (WGS) entry which is preliminary data.</text>
</comment>
<sequence>MLTNQIEVYIRLFERLKEAKVLFCLIIFANVFPPKRLKSLFERHREVIVVFFIRAFANAFSTTSPRRRFTILRDFRVLLLQSSSDTAFFKEYQLQIYLH</sequence>
<dbReference type="EMBL" id="WTPW01002084">
    <property type="protein sequence ID" value="KAF0398401.1"/>
    <property type="molecule type" value="Genomic_DNA"/>
</dbReference>
<proteinExistence type="predicted"/>
<name>A0A8H3X314_GIGMA</name>
<gene>
    <name evidence="1" type="ORF">F8M41_009874</name>
</gene>
<evidence type="ECO:0000313" key="1">
    <source>
        <dbReference type="EMBL" id="KAF0398401.1"/>
    </source>
</evidence>